<accession>A0ACB5T7Z6</accession>
<protein>
    <submittedName>
        <fullName evidence="1">Unnamed protein product</fullName>
    </submittedName>
</protein>
<reference evidence="1" key="1">
    <citation type="submission" date="2023-04" db="EMBL/GenBank/DDBJ databases">
        <title>Ambrosiozyma monospora NBRC 10751.</title>
        <authorList>
            <person name="Ichikawa N."/>
            <person name="Sato H."/>
            <person name="Tonouchi N."/>
        </authorList>
    </citation>
    <scope>NUCLEOTIDE SEQUENCE</scope>
    <source>
        <strain evidence="1">NBRC 10751</strain>
    </source>
</reference>
<organism evidence="1 2">
    <name type="scientific">Ambrosiozyma monospora</name>
    <name type="common">Yeast</name>
    <name type="synonym">Endomycopsis monosporus</name>
    <dbReference type="NCBI Taxonomy" id="43982"/>
    <lineage>
        <taxon>Eukaryota</taxon>
        <taxon>Fungi</taxon>
        <taxon>Dikarya</taxon>
        <taxon>Ascomycota</taxon>
        <taxon>Saccharomycotina</taxon>
        <taxon>Pichiomycetes</taxon>
        <taxon>Pichiales</taxon>
        <taxon>Pichiaceae</taxon>
        <taxon>Ambrosiozyma</taxon>
    </lineage>
</organism>
<evidence type="ECO:0000313" key="2">
    <source>
        <dbReference type="Proteomes" id="UP001165064"/>
    </source>
</evidence>
<evidence type="ECO:0000313" key="1">
    <source>
        <dbReference type="EMBL" id="GME83133.1"/>
    </source>
</evidence>
<keyword evidence="2" id="KW-1185">Reference proteome</keyword>
<dbReference type="EMBL" id="BSXS01004528">
    <property type="protein sequence ID" value="GME83133.1"/>
    <property type="molecule type" value="Genomic_DNA"/>
</dbReference>
<gene>
    <name evidence="1" type="ORF">Amon02_000597300</name>
</gene>
<name>A0ACB5T7Z6_AMBMO</name>
<dbReference type="Proteomes" id="UP001165064">
    <property type="component" value="Unassembled WGS sequence"/>
</dbReference>
<sequence length="506" mass="58260">MGGLLDNVTLVLFPKSNSKVSSTRVKIWQSNGASVRYQIPDIDDNKANNNTYLVLTNPESLNVAQLLKQLNMKSVSQIKVSVVTLAWLFTCLEQNKLVSRSDFLYQLPEVYTTPTSTDDLSVNPRKRRKVLSLSSLSSSQQQQQKNTVATDQCTRLVDKLTRVRDQKANHSSRRFARNDKIIEIFQEMISLLEQETLLESVNTHKARQYRNAITAIQDYNFPIRFSADLSDRPGIGKSICEHIDDIIETGSFPKFDALKKTLDQNTELRLVNQLSKIHGFGQINASVFIRKHGITDFCQMSEPKFYNRLNRVQKIGYRNRDDWSERMSRDEVTCHFRHIKNLVREFDPNLQIDIMGSYLRGEKDCGDIDYLIYEKGLVEQEEINKILFELVLFLKRKHYIECDLTEITPKMDKFMGGAIAPNYSKNRRVDIISVAYSNLGASFLYFAGNGYFNRCLRLLAGKKGLHLNEKGLYKDKGNTQLIESFSEKKILDILGVGWVEYKDRDI</sequence>
<comment type="caution">
    <text evidence="1">The sequence shown here is derived from an EMBL/GenBank/DDBJ whole genome shotgun (WGS) entry which is preliminary data.</text>
</comment>
<proteinExistence type="predicted"/>